<protein>
    <submittedName>
        <fullName evidence="3">Enoyl-CoA hydratase/isomerase family protein</fullName>
    </submittedName>
</protein>
<dbReference type="PROSITE" id="PS00166">
    <property type="entry name" value="ENOYL_COA_HYDRATASE"/>
    <property type="match status" value="1"/>
</dbReference>
<dbReference type="OrthoDB" id="9787660at2"/>
<dbReference type="Proteomes" id="UP000269301">
    <property type="component" value="Unassembled WGS sequence"/>
</dbReference>
<name>A0A495A7X5_9BACI</name>
<evidence type="ECO:0000313" key="4">
    <source>
        <dbReference type="Proteomes" id="UP000269301"/>
    </source>
</evidence>
<reference evidence="3 4" key="1">
    <citation type="journal article" date="2016" name="Int. J. Syst. Evol. Microbiol.">
        <title>Oceanobacillus halophilus sp. nov., a novel moderately halophilic bacterium from a hypersaline lake.</title>
        <authorList>
            <person name="Amoozegar M.A."/>
            <person name="Bagheri M."/>
            <person name="Makhdoumi A."/>
            <person name="Nikou M.M."/>
            <person name="Fazeli S.A.S."/>
            <person name="Schumann P."/>
            <person name="Sproer C."/>
            <person name="Sanchez-Porro C."/>
            <person name="Ventosa A."/>
        </authorList>
    </citation>
    <scope>NUCLEOTIDE SEQUENCE [LARGE SCALE GENOMIC DNA]</scope>
    <source>
        <strain evidence="3 4">DSM 23996</strain>
    </source>
</reference>
<dbReference type="InterPro" id="IPR029045">
    <property type="entry name" value="ClpP/crotonase-like_dom_sf"/>
</dbReference>
<gene>
    <name evidence="3" type="ORF">D8M06_05750</name>
</gene>
<dbReference type="InterPro" id="IPR014748">
    <property type="entry name" value="Enoyl-CoA_hydra_C"/>
</dbReference>
<dbReference type="GO" id="GO:0016853">
    <property type="term" value="F:isomerase activity"/>
    <property type="evidence" value="ECO:0007669"/>
    <property type="project" value="UniProtKB-KW"/>
</dbReference>
<dbReference type="Gene3D" id="3.90.226.10">
    <property type="entry name" value="2-enoyl-CoA Hydratase, Chain A, domain 1"/>
    <property type="match status" value="1"/>
</dbReference>
<dbReference type="Gene3D" id="1.10.12.10">
    <property type="entry name" value="Lyase 2-enoyl-coa Hydratase, Chain A, domain 2"/>
    <property type="match status" value="1"/>
</dbReference>
<dbReference type="CDD" id="cd06558">
    <property type="entry name" value="crotonase-like"/>
    <property type="match status" value="1"/>
</dbReference>
<evidence type="ECO:0000313" key="3">
    <source>
        <dbReference type="EMBL" id="RKQ35763.1"/>
    </source>
</evidence>
<proteinExistence type="inferred from homology"/>
<comment type="caution">
    <text evidence="3">The sequence shown here is derived from an EMBL/GenBank/DDBJ whole genome shotgun (WGS) entry which is preliminary data.</text>
</comment>
<dbReference type="PANTHER" id="PTHR43459">
    <property type="entry name" value="ENOYL-COA HYDRATASE"/>
    <property type="match status" value="1"/>
</dbReference>
<evidence type="ECO:0000256" key="1">
    <source>
        <dbReference type="ARBA" id="ARBA00005254"/>
    </source>
</evidence>
<evidence type="ECO:0000256" key="2">
    <source>
        <dbReference type="RuleBase" id="RU003707"/>
    </source>
</evidence>
<keyword evidence="4" id="KW-1185">Reference proteome</keyword>
<dbReference type="Pfam" id="PF00378">
    <property type="entry name" value="ECH_1"/>
    <property type="match status" value="1"/>
</dbReference>
<keyword evidence="3" id="KW-0413">Isomerase</keyword>
<dbReference type="InterPro" id="IPR018376">
    <property type="entry name" value="Enoyl-CoA_hyd/isom_CS"/>
</dbReference>
<dbReference type="RefSeq" id="WP_121203434.1">
    <property type="nucleotide sequence ID" value="NZ_RBZP01000002.1"/>
</dbReference>
<dbReference type="EMBL" id="RBZP01000002">
    <property type="protein sequence ID" value="RKQ35763.1"/>
    <property type="molecule type" value="Genomic_DNA"/>
</dbReference>
<sequence length="258" mass="28115">MFDLITVSVDKQRGFIRMNRPDKRNALSEETVKQVINALKDLEKDPEVKVIILSGEGPAFSAGGDVSEMDKHNNLAESMAWMKQASELTQTIANLDKYVIAAVHGFAAGAGFSVALASDFIIAEKSTKFICSFTNVGLVPDLGLTKLLTERLPLTIAKEWIATAKPISAETLYEKGLVNRLTNEGVVREAVEFTQSIIDGPPLSHLIGKKILNVVKDTNLDAALIHESIAQVLLNSTSDHKEGISAFLEKRPPSFEGR</sequence>
<accession>A0A495A7X5</accession>
<dbReference type="InterPro" id="IPR001753">
    <property type="entry name" value="Enoyl-CoA_hydra/iso"/>
</dbReference>
<dbReference type="AlphaFoldDB" id="A0A495A7X5"/>
<dbReference type="PANTHER" id="PTHR43459:SF1">
    <property type="entry name" value="EG:BACN32G11.4 PROTEIN"/>
    <property type="match status" value="1"/>
</dbReference>
<dbReference type="SUPFAM" id="SSF52096">
    <property type="entry name" value="ClpP/crotonase"/>
    <property type="match status" value="1"/>
</dbReference>
<organism evidence="3 4">
    <name type="scientific">Oceanobacillus halophilus</name>
    <dbReference type="NCBI Taxonomy" id="930130"/>
    <lineage>
        <taxon>Bacteria</taxon>
        <taxon>Bacillati</taxon>
        <taxon>Bacillota</taxon>
        <taxon>Bacilli</taxon>
        <taxon>Bacillales</taxon>
        <taxon>Bacillaceae</taxon>
        <taxon>Oceanobacillus</taxon>
    </lineage>
</organism>
<comment type="similarity">
    <text evidence="1 2">Belongs to the enoyl-CoA hydratase/isomerase family.</text>
</comment>